<proteinExistence type="predicted"/>
<dbReference type="EMBL" id="KK914566">
    <property type="protein sequence ID" value="KDP33064.1"/>
    <property type="molecule type" value="Genomic_DNA"/>
</dbReference>
<dbReference type="Proteomes" id="UP000027138">
    <property type="component" value="Unassembled WGS sequence"/>
</dbReference>
<protein>
    <submittedName>
        <fullName evidence="1">Uncharacterized protein</fullName>
    </submittedName>
</protein>
<accession>A0A067KMM5</accession>
<keyword evidence="2" id="KW-1185">Reference proteome</keyword>
<organism evidence="1 2">
    <name type="scientific">Jatropha curcas</name>
    <name type="common">Barbados nut</name>
    <dbReference type="NCBI Taxonomy" id="180498"/>
    <lineage>
        <taxon>Eukaryota</taxon>
        <taxon>Viridiplantae</taxon>
        <taxon>Streptophyta</taxon>
        <taxon>Embryophyta</taxon>
        <taxon>Tracheophyta</taxon>
        <taxon>Spermatophyta</taxon>
        <taxon>Magnoliopsida</taxon>
        <taxon>eudicotyledons</taxon>
        <taxon>Gunneridae</taxon>
        <taxon>Pentapetalae</taxon>
        <taxon>rosids</taxon>
        <taxon>fabids</taxon>
        <taxon>Malpighiales</taxon>
        <taxon>Euphorbiaceae</taxon>
        <taxon>Crotonoideae</taxon>
        <taxon>Jatropheae</taxon>
        <taxon>Jatropha</taxon>
    </lineage>
</organism>
<name>A0A067KMM5_JATCU</name>
<dbReference type="AlphaFoldDB" id="A0A067KMM5"/>
<sequence>MEIQPKVCSYYLGGISVSAAVERPVIGSDRELLVHIPPLSEFDPFVKAEEPDRGQGGAPAQCDKRVRRGFDFEAPNTTIPISRSTSQVLPSLSFWSAKASQHRACWRPILCLSLLDYNEVCQLYEAARLKLAIARLSDEHVSVISVVPREGQGAGCRPVIVEETEESGSDDSEETASYIS</sequence>
<reference evidence="1 2" key="1">
    <citation type="journal article" date="2014" name="PLoS ONE">
        <title>Global Analysis of Gene Expression Profiles in Physic Nut (Jatropha curcas L.) Seedlings Exposed to Salt Stress.</title>
        <authorList>
            <person name="Zhang L."/>
            <person name="Zhang C."/>
            <person name="Wu P."/>
            <person name="Chen Y."/>
            <person name="Li M."/>
            <person name="Jiang H."/>
            <person name="Wu G."/>
        </authorList>
    </citation>
    <scope>NUCLEOTIDE SEQUENCE [LARGE SCALE GENOMIC DNA]</scope>
    <source>
        <strain evidence="2">cv. GZQX0401</strain>
        <tissue evidence="1">Young leaves</tissue>
    </source>
</reference>
<gene>
    <name evidence="1" type="ORF">JCGZ_13650</name>
</gene>
<evidence type="ECO:0000313" key="1">
    <source>
        <dbReference type="EMBL" id="KDP33064.1"/>
    </source>
</evidence>
<evidence type="ECO:0000313" key="2">
    <source>
        <dbReference type="Proteomes" id="UP000027138"/>
    </source>
</evidence>